<dbReference type="AlphaFoldDB" id="A0AAD7IYE0"/>
<sequence>PAPGSASTSIPLETSLPDGKLREAPSVSSALAALKDLLELLHPRRKSGKGHIDPGIDPFVRLQMETMQTMLNFYTSPLSRTHGAWVASSLQAAVSLGKGVYCSRQVRTMVRSFIADRTVLPLNPYGYWTTSMLVDEELQNDINLYLQELGKDITAEKVVAFLARPDVMQKHGITRKISIRTAERYLKELGYR</sequence>
<feature type="non-terminal residue" evidence="1">
    <location>
        <position position="192"/>
    </location>
</feature>
<organism evidence="1 2">
    <name type="scientific">Mycena maculata</name>
    <dbReference type="NCBI Taxonomy" id="230809"/>
    <lineage>
        <taxon>Eukaryota</taxon>
        <taxon>Fungi</taxon>
        <taxon>Dikarya</taxon>
        <taxon>Basidiomycota</taxon>
        <taxon>Agaricomycotina</taxon>
        <taxon>Agaricomycetes</taxon>
        <taxon>Agaricomycetidae</taxon>
        <taxon>Agaricales</taxon>
        <taxon>Marasmiineae</taxon>
        <taxon>Mycenaceae</taxon>
        <taxon>Mycena</taxon>
    </lineage>
</organism>
<accession>A0AAD7IYE0</accession>
<protein>
    <submittedName>
        <fullName evidence="1">Uncharacterized protein</fullName>
    </submittedName>
</protein>
<comment type="caution">
    <text evidence="1">The sequence shown here is derived from an EMBL/GenBank/DDBJ whole genome shotgun (WGS) entry which is preliminary data.</text>
</comment>
<evidence type="ECO:0000313" key="1">
    <source>
        <dbReference type="EMBL" id="KAJ7753134.1"/>
    </source>
</evidence>
<feature type="non-terminal residue" evidence="1">
    <location>
        <position position="1"/>
    </location>
</feature>
<reference evidence="1" key="1">
    <citation type="submission" date="2023-03" db="EMBL/GenBank/DDBJ databases">
        <title>Massive genome expansion in bonnet fungi (Mycena s.s.) driven by repeated elements and novel gene families across ecological guilds.</title>
        <authorList>
            <consortium name="Lawrence Berkeley National Laboratory"/>
            <person name="Harder C.B."/>
            <person name="Miyauchi S."/>
            <person name="Viragh M."/>
            <person name="Kuo A."/>
            <person name="Thoen E."/>
            <person name="Andreopoulos B."/>
            <person name="Lu D."/>
            <person name="Skrede I."/>
            <person name="Drula E."/>
            <person name="Henrissat B."/>
            <person name="Morin E."/>
            <person name="Kohler A."/>
            <person name="Barry K."/>
            <person name="LaButti K."/>
            <person name="Morin E."/>
            <person name="Salamov A."/>
            <person name="Lipzen A."/>
            <person name="Mereny Z."/>
            <person name="Hegedus B."/>
            <person name="Baldrian P."/>
            <person name="Stursova M."/>
            <person name="Weitz H."/>
            <person name="Taylor A."/>
            <person name="Grigoriev I.V."/>
            <person name="Nagy L.G."/>
            <person name="Martin F."/>
            <person name="Kauserud H."/>
        </authorList>
    </citation>
    <scope>NUCLEOTIDE SEQUENCE</scope>
    <source>
        <strain evidence="1">CBHHK188m</strain>
    </source>
</reference>
<evidence type="ECO:0000313" key="2">
    <source>
        <dbReference type="Proteomes" id="UP001215280"/>
    </source>
</evidence>
<proteinExistence type="predicted"/>
<dbReference type="Proteomes" id="UP001215280">
    <property type="component" value="Unassembled WGS sequence"/>
</dbReference>
<keyword evidence="2" id="KW-1185">Reference proteome</keyword>
<dbReference type="EMBL" id="JARJLG010000072">
    <property type="protein sequence ID" value="KAJ7753134.1"/>
    <property type="molecule type" value="Genomic_DNA"/>
</dbReference>
<gene>
    <name evidence="1" type="ORF">DFH07DRAFT_710355</name>
</gene>
<name>A0AAD7IYE0_9AGAR</name>